<sequence length="57" mass="6249">MMLDLTCWLCSCEGDGLFLSEKKSTSPVIFRSPPSSPLVLRVRLTGNPRIGNILSLV</sequence>
<evidence type="ECO:0000313" key="1">
    <source>
        <dbReference type="EMBL" id="AFK37559.1"/>
    </source>
</evidence>
<dbReference type="AlphaFoldDB" id="I3SBB7"/>
<protein>
    <submittedName>
        <fullName evidence="1">Uncharacterized protein</fullName>
    </submittedName>
</protein>
<dbReference type="EMBL" id="BT137764">
    <property type="protein sequence ID" value="AFK37559.1"/>
    <property type="molecule type" value="mRNA"/>
</dbReference>
<name>I3SBB7_MEDTR</name>
<organism evidence="1">
    <name type="scientific">Medicago truncatula</name>
    <name type="common">Barrel medic</name>
    <name type="synonym">Medicago tribuloides</name>
    <dbReference type="NCBI Taxonomy" id="3880"/>
    <lineage>
        <taxon>Eukaryota</taxon>
        <taxon>Viridiplantae</taxon>
        <taxon>Streptophyta</taxon>
        <taxon>Embryophyta</taxon>
        <taxon>Tracheophyta</taxon>
        <taxon>Spermatophyta</taxon>
        <taxon>Magnoliopsida</taxon>
        <taxon>eudicotyledons</taxon>
        <taxon>Gunneridae</taxon>
        <taxon>Pentapetalae</taxon>
        <taxon>rosids</taxon>
        <taxon>fabids</taxon>
        <taxon>Fabales</taxon>
        <taxon>Fabaceae</taxon>
        <taxon>Papilionoideae</taxon>
        <taxon>50 kb inversion clade</taxon>
        <taxon>NPAAA clade</taxon>
        <taxon>Hologalegina</taxon>
        <taxon>IRL clade</taxon>
        <taxon>Trifolieae</taxon>
        <taxon>Medicago</taxon>
    </lineage>
</organism>
<accession>I3SBB7</accession>
<reference evidence="1" key="1">
    <citation type="submission" date="2012-05" db="EMBL/GenBank/DDBJ databases">
        <authorList>
            <person name="Krishnakumar V."/>
            <person name="Cheung F."/>
            <person name="Xiao Y."/>
            <person name="Chan A."/>
            <person name="Moskal W.A."/>
            <person name="Town C.D."/>
        </authorList>
    </citation>
    <scope>NUCLEOTIDE SEQUENCE</scope>
</reference>
<proteinExistence type="evidence at transcript level"/>